<reference evidence="4" key="2">
    <citation type="submission" date="2014-09" db="EMBL/GenBank/DDBJ databases">
        <authorList>
            <person name="Gomez-Valero L."/>
        </authorList>
    </citation>
    <scope>NUCLEOTIDE SEQUENCE [LARGE SCALE GENOMIC DNA]</scope>
    <source>
        <strain evidence="4">ATCC33218</strain>
    </source>
</reference>
<dbReference type="InterPro" id="IPR048683">
    <property type="entry name" value="Sf6_terminase"/>
</dbReference>
<dbReference type="Gene3D" id="1.10.10.60">
    <property type="entry name" value="Homeodomain-like"/>
    <property type="match status" value="1"/>
</dbReference>
<dbReference type="KEGG" id="tmc:LMI_1645"/>
<accession>A0A098GG30</accession>
<reference evidence="2" key="1">
    <citation type="submission" date="2014-09" db="EMBL/GenBank/DDBJ databases">
        <authorList>
            <person name="GOMEZ-VALERO Laura"/>
        </authorList>
    </citation>
    <scope>NUCLEOTIDE SEQUENCE</scope>
    <source>
        <strain evidence="2">ATCC33218</strain>
    </source>
</reference>
<dbReference type="Proteomes" id="UP000182998">
    <property type="component" value="Unassembled WGS sequence"/>
</dbReference>
<reference evidence="3 5" key="3">
    <citation type="submission" date="2016-10" db="EMBL/GenBank/DDBJ databases">
        <authorList>
            <person name="Varghese N."/>
            <person name="Submissions S."/>
        </authorList>
    </citation>
    <scope>NUCLEOTIDE SEQUENCE [LARGE SCALE GENOMIC DNA]</scope>
    <source>
        <strain evidence="3 5">ATCC 33218</strain>
    </source>
</reference>
<name>A0A098GG30_LEGMI</name>
<dbReference type="PATRIC" id="fig|451.8.peg.1985"/>
<protein>
    <submittedName>
        <fullName evidence="2">Putative phage terminase small subunit</fullName>
    </submittedName>
</protein>
<dbReference type="EMBL" id="FMVN01000014">
    <property type="protein sequence ID" value="SCY69290.1"/>
    <property type="molecule type" value="Genomic_DNA"/>
</dbReference>
<dbReference type="HOGENOM" id="CLU_123874_2_0_6"/>
<dbReference type="AlphaFoldDB" id="A0A098GG30"/>
<evidence type="ECO:0000313" key="2">
    <source>
        <dbReference type="EMBL" id="CEG60942.1"/>
    </source>
</evidence>
<feature type="region of interest" description="Disordered" evidence="1">
    <location>
        <begin position="123"/>
        <end position="156"/>
    </location>
</feature>
<evidence type="ECO:0000313" key="3">
    <source>
        <dbReference type="EMBL" id="SCY69290.1"/>
    </source>
</evidence>
<organism evidence="2 4">
    <name type="scientific">Legionella micdadei</name>
    <name type="common">Tatlockia micdadei</name>
    <dbReference type="NCBI Taxonomy" id="451"/>
    <lineage>
        <taxon>Bacteria</taxon>
        <taxon>Pseudomonadati</taxon>
        <taxon>Pseudomonadota</taxon>
        <taxon>Gammaproteobacteria</taxon>
        <taxon>Legionellales</taxon>
        <taxon>Legionellaceae</taxon>
        <taxon>Legionella</taxon>
    </lineage>
</organism>
<evidence type="ECO:0000313" key="4">
    <source>
        <dbReference type="Proteomes" id="UP000032414"/>
    </source>
</evidence>
<gene>
    <name evidence="2" type="ORF">LMI_1645</name>
    <name evidence="3" type="ORF">SAMN02982997_02513</name>
</gene>
<feature type="compositionally biased region" description="Basic and acidic residues" evidence="1">
    <location>
        <begin position="140"/>
        <end position="156"/>
    </location>
</feature>
<dbReference type="RefSeq" id="WP_045099272.1">
    <property type="nucleotide sequence ID" value="NZ_FMVN01000014.1"/>
</dbReference>
<dbReference type="Proteomes" id="UP000032414">
    <property type="component" value="Chromosome I"/>
</dbReference>
<dbReference type="Pfam" id="PF20901">
    <property type="entry name" value="Sf6_terminase"/>
    <property type="match status" value="1"/>
</dbReference>
<keyword evidence="5" id="KW-1185">Reference proteome</keyword>
<sequence>MTGKAKMGAPTKYSKELADKICKLIATNPVGLTTLIKLHNLPDRQTIYNWLNLYGDFFDNYMQAKKQQAHVIADEMLEVHNDIPTYFDKDGNEKIDNGMLGRSKLKMEALRWSAARLNPKWYSEKTVNTDDGKDDEMDKDLEQRRKELDQEYKREC</sequence>
<dbReference type="EMBL" id="LN614830">
    <property type="protein sequence ID" value="CEG60942.1"/>
    <property type="molecule type" value="Genomic_DNA"/>
</dbReference>
<evidence type="ECO:0000256" key="1">
    <source>
        <dbReference type="SAM" id="MobiDB-lite"/>
    </source>
</evidence>
<evidence type="ECO:0000313" key="5">
    <source>
        <dbReference type="Proteomes" id="UP000182998"/>
    </source>
</evidence>
<dbReference type="OrthoDB" id="7573036at2"/>
<proteinExistence type="predicted"/>